<dbReference type="Gene3D" id="2.60.120.260">
    <property type="entry name" value="Galactose-binding domain-like"/>
    <property type="match status" value="1"/>
</dbReference>
<reference evidence="2 3" key="1">
    <citation type="submission" date="2019-08" db="EMBL/GenBank/DDBJ databases">
        <title>Bacterial whole genome sequence for Glaciihabitans sp. CHu50b-6-2.</title>
        <authorList>
            <person name="Jin L."/>
        </authorList>
    </citation>
    <scope>NUCLEOTIDE SEQUENCE [LARGE SCALE GENOMIC DNA]</scope>
    <source>
        <strain evidence="2 3">CHu50b-6-2</strain>
    </source>
</reference>
<gene>
    <name evidence="2" type="ORF">FVP33_15910</name>
</gene>
<dbReference type="InterPro" id="IPR041017">
    <property type="entry name" value="Thioredoxin_10"/>
</dbReference>
<dbReference type="AlphaFoldDB" id="A0A5C8UNJ3"/>
<name>A0A5C8UNJ3_9MICO</name>
<proteinExistence type="predicted"/>
<accession>A0A5C8UNJ3</accession>
<dbReference type="PANTHER" id="PTHR42852:SF13">
    <property type="entry name" value="PROTEIN DIPZ"/>
    <property type="match status" value="1"/>
</dbReference>
<keyword evidence="3" id="KW-1185">Reference proteome</keyword>
<evidence type="ECO:0000313" key="2">
    <source>
        <dbReference type="EMBL" id="TXN28999.1"/>
    </source>
</evidence>
<organism evidence="2 3">
    <name type="scientific">Lacisediminihabitans profunda</name>
    <dbReference type="NCBI Taxonomy" id="2594790"/>
    <lineage>
        <taxon>Bacteria</taxon>
        <taxon>Bacillati</taxon>
        <taxon>Actinomycetota</taxon>
        <taxon>Actinomycetes</taxon>
        <taxon>Micrococcales</taxon>
        <taxon>Microbacteriaceae</taxon>
        <taxon>Lacisediminihabitans</taxon>
    </lineage>
</organism>
<dbReference type="Gene3D" id="3.40.30.10">
    <property type="entry name" value="Glutaredoxin"/>
    <property type="match status" value="1"/>
</dbReference>
<sequence length="342" mass="37421">MSGESPFRSIAHRLKSDSRTLPDEGRLPSFDRATGWLNSGPLGPADLRGRVVLVDFWTYTCVNWLRTLPYLRAWSAKYGPSGLTVVGVHTPEFGFERDLRNVTDHARGLGIEYPVAVDTDYGVWEDFANHYWPAIYLADSAGRLRYHHFGEGEYAITEMAIQQLLLEAGMPPVDLDLASVEPVGLEVAADWASLRSPETYLGYGQSNGFASADPQFYDRAHVYGGSGTLPLNSWDLTGDWTVALHAAVLNEAGGRISFAFHARDVNLVMAPGVAGTRIPFQMTLDGSPVGSAHGSDLHGDGRGVVDNPNTYQLLRQNGPIADRVVEIEFLEPGVEAYCFTFG</sequence>
<dbReference type="EMBL" id="VRMG01000010">
    <property type="protein sequence ID" value="TXN28999.1"/>
    <property type="molecule type" value="Genomic_DNA"/>
</dbReference>
<dbReference type="PROSITE" id="PS51352">
    <property type="entry name" value="THIOREDOXIN_2"/>
    <property type="match status" value="1"/>
</dbReference>
<dbReference type="SUPFAM" id="SSF52833">
    <property type="entry name" value="Thioredoxin-like"/>
    <property type="match status" value="1"/>
</dbReference>
<dbReference type="InterPro" id="IPR036249">
    <property type="entry name" value="Thioredoxin-like_sf"/>
</dbReference>
<dbReference type="InterPro" id="IPR013766">
    <property type="entry name" value="Thioredoxin_domain"/>
</dbReference>
<dbReference type="RefSeq" id="WP_147784669.1">
    <property type="nucleotide sequence ID" value="NZ_VRMG01000010.1"/>
</dbReference>
<protein>
    <submittedName>
        <fullName evidence="2">Thioredoxin</fullName>
    </submittedName>
</protein>
<dbReference type="PANTHER" id="PTHR42852">
    <property type="entry name" value="THIOL:DISULFIDE INTERCHANGE PROTEIN DSBE"/>
    <property type="match status" value="1"/>
</dbReference>
<evidence type="ECO:0000313" key="3">
    <source>
        <dbReference type="Proteomes" id="UP000321379"/>
    </source>
</evidence>
<dbReference type="Pfam" id="PF17991">
    <property type="entry name" value="Thioredoxin_10"/>
    <property type="match status" value="1"/>
</dbReference>
<evidence type="ECO:0000259" key="1">
    <source>
        <dbReference type="PROSITE" id="PS51352"/>
    </source>
</evidence>
<comment type="caution">
    <text evidence="2">The sequence shown here is derived from an EMBL/GenBank/DDBJ whole genome shotgun (WGS) entry which is preliminary data.</text>
</comment>
<dbReference type="InterPro" id="IPR050553">
    <property type="entry name" value="Thioredoxin_ResA/DsbE_sf"/>
</dbReference>
<feature type="domain" description="Thioredoxin" evidence="1">
    <location>
        <begin position="21"/>
        <end position="166"/>
    </location>
</feature>
<dbReference type="Proteomes" id="UP000321379">
    <property type="component" value="Unassembled WGS sequence"/>
</dbReference>